<keyword evidence="4" id="KW-0238">DNA-binding</keyword>
<dbReference type="SMART" id="SM00528">
    <property type="entry name" value="HNS"/>
    <property type="match status" value="1"/>
</dbReference>
<gene>
    <name evidence="6" type="ORF">PRZ03_05345</name>
</gene>
<comment type="subcellular location">
    <subcellularLocation>
        <location evidence="1">Cytoplasm</location>
        <location evidence="1">Nucleoid</location>
    </subcellularLocation>
</comment>
<feature type="domain" description="DNA-binding protein H-NS-like C-terminal" evidence="5">
    <location>
        <begin position="57"/>
        <end position="101"/>
    </location>
</feature>
<proteinExistence type="inferred from homology"/>
<dbReference type="Pfam" id="PF00816">
    <property type="entry name" value="Histone_HNS"/>
    <property type="match status" value="1"/>
</dbReference>
<organism evidence="6 7">
    <name type="scientific">Roseateles albus</name>
    <dbReference type="NCBI Taxonomy" id="2987525"/>
    <lineage>
        <taxon>Bacteria</taxon>
        <taxon>Pseudomonadati</taxon>
        <taxon>Pseudomonadota</taxon>
        <taxon>Betaproteobacteria</taxon>
        <taxon>Burkholderiales</taxon>
        <taxon>Sphaerotilaceae</taxon>
        <taxon>Roseateles</taxon>
    </lineage>
</organism>
<name>A0ABT5KBP3_9BURK</name>
<evidence type="ECO:0000256" key="3">
    <source>
        <dbReference type="ARBA" id="ARBA00022490"/>
    </source>
</evidence>
<dbReference type="InterPro" id="IPR027444">
    <property type="entry name" value="H-NS_C_dom"/>
</dbReference>
<evidence type="ECO:0000256" key="1">
    <source>
        <dbReference type="ARBA" id="ARBA00004453"/>
    </source>
</evidence>
<comment type="similarity">
    <text evidence="2">Belongs to the histone-like protein H-NS family.</text>
</comment>
<comment type="caution">
    <text evidence="6">The sequence shown here is derived from an EMBL/GenBank/DDBJ whole genome shotgun (WGS) entry which is preliminary data.</text>
</comment>
<evidence type="ECO:0000259" key="5">
    <source>
        <dbReference type="SMART" id="SM00528"/>
    </source>
</evidence>
<reference evidence="6 7" key="1">
    <citation type="submission" date="2022-10" db="EMBL/GenBank/DDBJ databases">
        <title>Paucibacter sp. hw1 Genome sequencing.</title>
        <authorList>
            <person name="Park S."/>
        </authorList>
    </citation>
    <scope>NUCLEOTIDE SEQUENCE [LARGE SCALE GENOMIC DNA]</scope>
    <source>
        <strain evidence="7">hw1</strain>
    </source>
</reference>
<dbReference type="SUPFAM" id="SSF81273">
    <property type="entry name" value="H-NS histone-like proteins"/>
    <property type="match status" value="1"/>
</dbReference>
<evidence type="ECO:0000256" key="4">
    <source>
        <dbReference type="ARBA" id="ARBA00023125"/>
    </source>
</evidence>
<evidence type="ECO:0000313" key="7">
    <source>
        <dbReference type="Proteomes" id="UP001221189"/>
    </source>
</evidence>
<dbReference type="PANTHER" id="PTHR38097:SF2">
    <property type="entry name" value="DNA-BINDING PROTEIN STPA"/>
    <property type="match status" value="1"/>
</dbReference>
<accession>A0ABT5KBP3</accession>
<keyword evidence="7" id="KW-1185">Reference proteome</keyword>
<evidence type="ECO:0000313" key="6">
    <source>
        <dbReference type="EMBL" id="MDC8770989.1"/>
    </source>
</evidence>
<dbReference type="EMBL" id="JAQQXT010000002">
    <property type="protein sequence ID" value="MDC8770989.1"/>
    <property type="molecule type" value="Genomic_DNA"/>
</dbReference>
<protein>
    <submittedName>
        <fullName evidence="6">H-NS histone family protein</fullName>
    </submittedName>
</protein>
<dbReference type="Proteomes" id="UP001221189">
    <property type="component" value="Unassembled WGS sequence"/>
</dbReference>
<keyword evidence="3" id="KW-0963">Cytoplasm</keyword>
<dbReference type="Gene3D" id="4.10.430.10">
    <property type="entry name" value="Histone-like protein H-NS, C-terminal domain"/>
    <property type="match status" value="1"/>
</dbReference>
<dbReference type="PANTHER" id="PTHR38097">
    <property type="match status" value="1"/>
</dbReference>
<dbReference type="InterPro" id="IPR037150">
    <property type="entry name" value="H-NS_C_dom_sf"/>
</dbReference>
<evidence type="ECO:0000256" key="2">
    <source>
        <dbReference type="ARBA" id="ARBA00010610"/>
    </source>
</evidence>
<dbReference type="RefSeq" id="WP_273599335.1">
    <property type="nucleotide sequence ID" value="NZ_JAQQXT010000002.1"/>
</dbReference>
<sequence>MSTLKELIAARAALDAEIAKTQDAERSAAIAQVKALMADFDLSISDLSGRAPKAAKAAGGKAVAAKYVDKATGESWSGRGLKPRWLKAKLDAGAKIEDFAV</sequence>